<dbReference type="EMBL" id="OC317025">
    <property type="protein sequence ID" value="CAD7394627.1"/>
    <property type="molecule type" value="Genomic_DNA"/>
</dbReference>
<reference evidence="1" key="1">
    <citation type="submission" date="2020-11" db="EMBL/GenBank/DDBJ databases">
        <authorList>
            <person name="Tran Van P."/>
        </authorList>
    </citation>
    <scope>NUCLEOTIDE SEQUENCE</scope>
</reference>
<name>A0A7R9CF36_TIMCR</name>
<dbReference type="AlphaFoldDB" id="A0A7R9CF36"/>
<evidence type="ECO:0000313" key="1">
    <source>
        <dbReference type="EMBL" id="CAD7394627.1"/>
    </source>
</evidence>
<proteinExistence type="predicted"/>
<accession>A0A7R9CF36</accession>
<gene>
    <name evidence="1" type="ORF">TCEB3V08_LOCUS2546</name>
</gene>
<organism evidence="1">
    <name type="scientific">Timema cristinae</name>
    <name type="common">Walking stick</name>
    <dbReference type="NCBI Taxonomy" id="61476"/>
    <lineage>
        <taxon>Eukaryota</taxon>
        <taxon>Metazoa</taxon>
        <taxon>Ecdysozoa</taxon>
        <taxon>Arthropoda</taxon>
        <taxon>Hexapoda</taxon>
        <taxon>Insecta</taxon>
        <taxon>Pterygota</taxon>
        <taxon>Neoptera</taxon>
        <taxon>Polyneoptera</taxon>
        <taxon>Phasmatodea</taxon>
        <taxon>Timematodea</taxon>
        <taxon>Timematoidea</taxon>
        <taxon>Timematidae</taxon>
        <taxon>Timema</taxon>
    </lineage>
</organism>
<protein>
    <submittedName>
        <fullName evidence="1">Uncharacterized protein</fullName>
    </submittedName>
</protein>
<sequence>MLQHFARFDVRFAIPLAAISSLEYEEDDYEDENTCLPQLADHCFSELYKNLACHLDPTYTQNCHKRDAEYLCRSSLDALNCASDIVDGDCSLKQGRQHFDSWMAGLKGVYYSLCDAKGELLKCTSSIKVLLNNTDCWSSLDFLKCVKGGVKVTHIVDLLKTQLDLNTCKQLADTKGPAGRELSATWARCSCMSINYLYTTLSSHVDQFVVDKFAYAYQEGKIFTLILSDWMVMGR</sequence>